<keyword evidence="3" id="KW-1185">Reference proteome</keyword>
<dbReference type="EMBL" id="CP045488">
    <property type="protein sequence ID" value="QFU81860.1"/>
    <property type="molecule type" value="Genomic_DNA"/>
</dbReference>
<dbReference type="AlphaFoldDB" id="A0A5P9P1X4"/>
<gene>
    <name evidence="2" type="ORF">GCU68_04565</name>
</gene>
<accession>A0A5P9P1X4</accession>
<evidence type="ECO:0000256" key="1">
    <source>
        <dbReference type="SAM" id="MobiDB-lite"/>
    </source>
</evidence>
<dbReference type="Proteomes" id="UP000326170">
    <property type="component" value="Chromosome"/>
</dbReference>
<evidence type="ECO:0000313" key="2">
    <source>
        <dbReference type="EMBL" id="QFU81860.1"/>
    </source>
</evidence>
<dbReference type="NCBIfam" id="NF038145">
    <property type="entry name" value="Hvo_1808_fam"/>
    <property type="match status" value="1"/>
</dbReference>
<dbReference type="OrthoDB" id="85977at2157"/>
<protein>
    <recommendedName>
        <fullName evidence="4">DUF4157 domain-containing protein</fullName>
    </recommendedName>
</protein>
<dbReference type="KEGG" id="nas:GCU68_04565"/>
<evidence type="ECO:0008006" key="4">
    <source>
        <dbReference type="Google" id="ProtNLM"/>
    </source>
</evidence>
<dbReference type="InterPro" id="IPR047792">
    <property type="entry name" value="Hvo_1808-like"/>
</dbReference>
<dbReference type="PROSITE" id="PS51257">
    <property type="entry name" value="PROKAR_LIPOPROTEIN"/>
    <property type="match status" value="1"/>
</dbReference>
<feature type="compositionally biased region" description="Low complexity" evidence="1">
    <location>
        <begin position="457"/>
        <end position="478"/>
    </location>
</feature>
<proteinExistence type="predicted"/>
<feature type="region of interest" description="Disordered" evidence="1">
    <location>
        <begin position="452"/>
        <end position="478"/>
    </location>
</feature>
<dbReference type="RefSeq" id="WP_152939376.1">
    <property type="nucleotide sequence ID" value="NZ_CP045488.1"/>
</dbReference>
<feature type="region of interest" description="Disordered" evidence="1">
    <location>
        <begin position="268"/>
        <end position="291"/>
    </location>
</feature>
<sequence length="478" mass="52526">MQRGRLALVAVATLLVLSGCTLPQSPDQFDTDRELGVVGDYTHDDAFEFDDSPELTEAQLEAIKYRSMARIEVVRGLKFEHDVRLEVISRDEYRSQRGVPDSASSFTNELWRGAFIVDGETDVNRARNDLYGSAVQGYYTNDRIVIVTDDPDSIRLDRETLVHELVHALQDQHFGLERRGETIDERRAELGLLEGEATYVPHLYEQRCGEAWQCLVEHERPSTADAPAPRESFNVGLFLSIYAPYAAGPPFVADVHDRGGWAAVDRAHETKPASTSQLIHPERYPDDGPVDVTIPDRSSDDWVPYSRDGEPHTETVGEATLFATLWANGVVDRPLGDGGTDLSPYNYSYPATDGWAGDAFQAYQHTVDESQTGHVWRLEWERTDDAEAFADAYRRLLENRGGAPAAAVDDAYRIPDSEPFGGAYRVTVDGETVEIVGAPLATDLEEIHGTTASSIDPVAAEPSPAASPSVTTSSAAAA</sequence>
<organism evidence="2 3">
    <name type="scientific">Natronorubrum aibiense</name>
    <dbReference type="NCBI Taxonomy" id="348826"/>
    <lineage>
        <taxon>Archaea</taxon>
        <taxon>Methanobacteriati</taxon>
        <taxon>Methanobacteriota</taxon>
        <taxon>Stenosarchaea group</taxon>
        <taxon>Halobacteria</taxon>
        <taxon>Halobacteriales</taxon>
        <taxon>Natrialbaceae</taxon>
        <taxon>Natronorubrum</taxon>
    </lineage>
</organism>
<dbReference type="GeneID" id="42300294"/>
<evidence type="ECO:0000313" key="3">
    <source>
        <dbReference type="Proteomes" id="UP000326170"/>
    </source>
</evidence>
<reference evidence="2 3" key="1">
    <citation type="journal article" date="2007" name="Int. J. Syst. Evol. Microbiol.">
        <title>Natronorubrum sulfidifaciens sp. nov., an extremely haloalkaliphilic archaeon isolated from Aiding salt lake in Xin-Jiang, China.</title>
        <authorList>
            <person name="Cui H.L."/>
            <person name="Tohty D."/>
            <person name="Liu H.C."/>
            <person name="Liu S.J."/>
            <person name="Oren A."/>
            <person name="Zhou P.J."/>
        </authorList>
    </citation>
    <scope>NUCLEOTIDE SEQUENCE [LARGE SCALE GENOMIC DNA]</scope>
    <source>
        <strain evidence="2 3">7-3</strain>
    </source>
</reference>
<name>A0A5P9P1X4_9EURY</name>